<organism evidence="2">
    <name type="scientific">gut metagenome</name>
    <dbReference type="NCBI Taxonomy" id="749906"/>
    <lineage>
        <taxon>unclassified sequences</taxon>
        <taxon>metagenomes</taxon>
        <taxon>organismal metagenomes</taxon>
    </lineage>
</organism>
<dbReference type="EMBL" id="AMCI01007000">
    <property type="protein sequence ID" value="EJW93381.1"/>
    <property type="molecule type" value="Genomic_DNA"/>
</dbReference>
<evidence type="ECO:0000256" key="1">
    <source>
        <dbReference type="SAM" id="Phobius"/>
    </source>
</evidence>
<accession>J9FEN7</accession>
<keyword evidence="1" id="KW-0812">Transmembrane</keyword>
<keyword evidence="1" id="KW-0472">Membrane</keyword>
<evidence type="ECO:0000313" key="2">
    <source>
        <dbReference type="EMBL" id="EJW93381.1"/>
    </source>
</evidence>
<dbReference type="AlphaFoldDB" id="J9FEN7"/>
<name>J9FEN7_9ZZZZ</name>
<sequence>MTGRSNILVFCGNSSFCLGTNFTAIIITARRAHMVWKLWFVAVRAGHRLNGVELGPCATFSVSSRFASLAFL</sequence>
<protein>
    <submittedName>
        <fullName evidence="2">Uncharacterized protein</fullName>
    </submittedName>
</protein>
<proteinExistence type="predicted"/>
<comment type="caution">
    <text evidence="2">The sequence shown here is derived from an EMBL/GenBank/DDBJ whole genome shotgun (WGS) entry which is preliminary data.</text>
</comment>
<feature type="transmembrane region" description="Helical" evidence="1">
    <location>
        <begin position="6"/>
        <end position="29"/>
    </location>
</feature>
<gene>
    <name evidence="2" type="ORF">EVA_18512</name>
</gene>
<reference evidence="2" key="1">
    <citation type="journal article" date="2012" name="PLoS ONE">
        <title>Gene sets for utilization of primary and secondary nutrition supplies in the distal gut of endangered iberian lynx.</title>
        <authorList>
            <person name="Alcaide M."/>
            <person name="Messina E."/>
            <person name="Richter M."/>
            <person name="Bargiela R."/>
            <person name="Peplies J."/>
            <person name="Huws S.A."/>
            <person name="Newbold C.J."/>
            <person name="Golyshin P.N."/>
            <person name="Simon M.A."/>
            <person name="Lopez G."/>
            <person name="Yakimov M.M."/>
            <person name="Ferrer M."/>
        </authorList>
    </citation>
    <scope>NUCLEOTIDE SEQUENCE</scope>
</reference>
<keyword evidence="1" id="KW-1133">Transmembrane helix</keyword>